<gene>
    <name evidence="1" type="ORF">ACFOLH_01120</name>
</gene>
<evidence type="ECO:0000313" key="2">
    <source>
        <dbReference type="Proteomes" id="UP001595685"/>
    </source>
</evidence>
<evidence type="ECO:0000313" key="1">
    <source>
        <dbReference type="EMBL" id="MFC3686936.1"/>
    </source>
</evidence>
<dbReference type="RefSeq" id="WP_340290442.1">
    <property type="nucleotide sequence ID" value="NZ_JBBEOI010000018.1"/>
</dbReference>
<comment type="caution">
    <text evidence="1">The sequence shown here is derived from an EMBL/GenBank/DDBJ whole genome shotgun (WGS) entry which is preliminary data.</text>
</comment>
<dbReference type="InterPro" id="IPR046037">
    <property type="entry name" value="DUF5995"/>
</dbReference>
<sequence>MDSPEHLIDGVLARMGERLEELERAGDPARHFLATYRRVTLAVGEAAAQGRVEDPSWLARWDVAFAELYLQAHDAWQQEPATVPGPWREAFSAPAGLEPYLHVLLGMNAHINFDMPQSLLQVVGERDRHDPVLMGSRERDHHALDGVIVALVPQESRHLVRAAAAAPGVLDRLLLPLSRAASARLLRESREQVWANTHVMLRARAAGPGPLAAATARLEELSTRRVHDLLVPRHPLYHLARHGFGVRLDGGAEDERVA</sequence>
<protein>
    <submittedName>
        <fullName evidence="1">DUF5995 family protein</fullName>
    </submittedName>
</protein>
<dbReference type="EMBL" id="JBHRWW010000001">
    <property type="protein sequence ID" value="MFC3686936.1"/>
    <property type="molecule type" value="Genomic_DNA"/>
</dbReference>
<dbReference type="Pfam" id="PF19458">
    <property type="entry name" value="DUF5995"/>
    <property type="match status" value="1"/>
</dbReference>
<organism evidence="1 2">
    <name type="scientific">Aquipuribacter hungaricus</name>
    <dbReference type="NCBI Taxonomy" id="545624"/>
    <lineage>
        <taxon>Bacteria</taxon>
        <taxon>Bacillati</taxon>
        <taxon>Actinomycetota</taxon>
        <taxon>Actinomycetes</taxon>
        <taxon>Micrococcales</taxon>
        <taxon>Intrasporangiaceae</taxon>
        <taxon>Aquipuribacter</taxon>
    </lineage>
</organism>
<dbReference type="Proteomes" id="UP001595685">
    <property type="component" value="Unassembled WGS sequence"/>
</dbReference>
<accession>A0ABV7WAV1</accession>
<name>A0ABV7WAV1_9MICO</name>
<keyword evidence="2" id="KW-1185">Reference proteome</keyword>
<reference evidence="2" key="1">
    <citation type="journal article" date="2019" name="Int. J. Syst. Evol. Microbiol.">
        <title>The Global Catalogue of Microorganisms (GCM) 10K type strain sequencing project: providing services to taxonomists for standard genome sequencing and annotation.</title>
        <authorList>
            <consortium name="The Broad Institute Genomics Platform"/>
            <consortium name="The Broad Institute Genome Sequencing Center for Infectious Disease"/>
            <person name="Wu L."/>
            <person name="Ma J."/>
        </authorList>
    </citation>
    <scope>NUCLEOTIDE SEQUENCE [LARGE SCALE GENOMIC DNA]</scope>
    <source>
        <strain evidence="2">NCAIM B.02333</strain>
    </source>
</reference>
<proteinExistence type="predicted"/>